<reference evidence="1 2" key="1">
    <citation type="submission" date="2015-01" db="EMBL/GenBank/DDBJ databases">
        <title>Evolution of Trichinella species and genotypes.</title>
        <authorList>
            <person name="Korhonen P.K."/>
            <person name="Edoardo P."/>
            <person name="Giuseppe L.R."/>
            <person name="Gasser R.B."/>
        </authorList>
    </citation>
    <scope>NUCLEOTIDE SEQUENCE [LARGE SCALE GENOMIC DNA]</scope>
    <source>
        <strain evidence="1">ISS417</strain>
    </source>
</reference>
<dbReference type="OrthoDB" id="5925042at2759"/>
<evidence type="ECO:0000313" key="1">
    <source>
        <dbReference type="EMBL" id="KRX34249.1"/>
    </source>
</evidence>
<name>A0A0V0T5C2_9BILA</name>
<accession>A0A0V0T5C2</accession>
<dbReference type="Proteomes" id="UP000055048">
    <property type="component" value="Unassembled WGS sequence"/>
</dbReference>
<dbReference type="EMBL" id="JYDJ01000601">
    <property type="protein sequence ID" value="KRX34249.1"/>
    <property type="molecule type" value="Genomic_DNA"/>
</dbReference>
<dbReference type="AlphaFoldDB" id="A0A0V0T5C2"/>
<sequence>MADIPEAYKLRYTGKRVKNWGMHGHLLGIRLHAHRFTAPPGTNDNKHKATLACRHTPTLNHVQYDFVCHVRWLCCIRPITITNLNVLSGIAERDNGDLITYILYKWSRDFRKPAYKAGKRAKRERTNGILL</sequence>
<evidence type="ECO:0000313" key="2">
    <source>
        <dbReference type="Proteomes" id="UP000055048"/>
    </source>
</evidence>
<organism evidence="1 2">
    <name type="scientific">Trichinella murrelli</name>
    <dbReference type="NCBI Taxonomy" id="144512"/>
    <lineage>
        <taxon>Eukaryota</taxon>
        <taxon>Metazoa</taxon>
        <taxon>Ecdysozoa</taxon>
        <taxon>Nematoda</taxon>
        <taxon>Enoplea</taxon>
        <taxon>Dorylaimia</taxon>
        <taxon>Trichinellida</taxon>
        <taxon>Trichinellidae</taxon>
        <taxon>Trichinella</taxon>
    </lineage>
</organism>
<gene>
    <name evidence="1" type="ORF">T05_2414</name>
</gene>
<protein>
    <submittedName>
        <fullName evidence="1">Uncharacterized protein</fullName>
    </submittedName>
</protein>
<comment type="caution">
    <text evidence="1">The sequence shown here is derived from an EMBL/GenBank/DDBJ whole genome shotgun (WGS) entry which is preliminary data.</text>
</comment>
<proteinExistence type="predicted"/>
<keyword evidence="2" id="KW-1185">Reference proteome</keyword>